<dbReference type="EMBL" id="JABANO010019980">
    <property type="protein sequence ID" value="KAF4729258.1"/>
    <property type="molecule type" value="Genomic_DNA"/>
</dbReference>
<feature type="non-terminal residue" evidence="8">
    <location>
        <position position="387"/>
    </location>
</feature>
<dbReference type="GO" id="GO:0051539">
    <property type="term" value="F:4 iron, 4 sulfur cluster binding"/>
    <property type="evidence" value="ECO:0007669"/>
    <property type="project" value="UniProtKB-UniRule"/>
</dbReference>
<keyword evidence="6" id="KW-0732">Signal</keyword>
<keyword evidence="5" id="KW-0830">Ubiquinone</keyword>
<keyword evidence="5" id="KW-0813">Transport</keyword>
<dbReference type="Pfam" id="PF13450">
    <property type="entry name" value="NAD_binding_8"/>
    <property type="match status" value="1"/>
</dbReference>
<evidence type="ECO:0000259" key="7">
    <source>
        <dbReference type="Pfam" id="PF21162"/>
    </source>
</evidence>
<keyword evidence="9" id="KW-1185">Reference proteome</keyword>
<dbReference type="Pfam" id="PF21162">
    <property type="entry name" value="ETFQO_UQ-bd"/>
    <property type="match status" value="1"/>
</dbReference>
<comment type="catalytic activity">
    <reaction evidence="5">
        <text>a ubiquinone + reduced [electron-transfer flavoprotein] = a ubiquinol + oxidized [electron-transfer flavoprotein] + H(+)</text>
        <dbReference type="Rhea" id="RHEA:24052"/>
        <dbReference type="Rhea" id="RHEA-COMP:9565"/>
        <dbReference type="Rhea" id="RHEA-COMP:9566"/>
        <dbReference type="Rhea" id="RHEA-COMP:10685"/>
        <dbReference type="Rhea" id="RHEA-COMP:10686"/>
        <dbReference type="ChEBI" id="CHEBI:15378"/>
        <dbReference type="ChEBI" id="CHEBI:16389"/>
        <dbReference type="ChEBI" id="CHEBI:17976"/>
        <dbReference type="ChEBI" id="CHEBI:57692"/>
        <dbReference type="ChEBI" id="CHEBI:58307"/>
        <dbReference type="EC" id="1.5.5.1"/>
    </reaction>
</comment>
<keyword evidence="5" id="KW-0411">Iron-sulfur</keyword>
<dbReference type="InterPro" id="IPR036188">
    <property type="entry name" value="FAD/NAD-bd_sf"/>
</dbReference>
<comment type="caution">
    <text evidence="8">The sequence shown here is derived from an EMBL/GenBank/DDBJ whole genome shotgun (WGS) entry which is preliminary data.</text>
</comment>
<evidence type="ECO:0000256" key="3">
    <source>
        <dbReference type="ARBA" id="ARBA00022827"/>
    </source>
</evidence>
<dbReference type="GO" id="GO:0004174">
    <property type="term" value="F:electron-transferring-flavoprotein dehydrogenase activity"/>
    <property type="evidence" value="ECO:0007669"/>
    <property type="project" value="UniProtKB-UniRule"/>
</dbReference>
<accession>A0A7J6S8K6</accession>
<sequence length="387" mass="42018">ARVHLLPTVAILAPVSPLLCLVVADADVFVLISRVRDAVDAFGPSTVISVNDSLVCVKDALINSHPGMPSTRINTAGTRNEILHEADDSLEYDLVVVGGGPAGLSAAIRAKQLDSNLSVCVLEKGSEIGAHILSGNVFQPTALDELMPDWRQENPAWAQTPVTHDDFVYFPTAKYAIKSPFLPSAMSNHGNFIISLGDICRWLGEKAEDSGVEIYPGFAVSEDPVIDDKGRMVAVKIRDQGVAKDGHHKSNYEPGVKIYGRQIILAEGARGSLSLEVANRYNLSAGRCPPRFSLGVKEVWKVDPEVSRPGHVTHTVGFPMDYMTYGGGFIYHMKDNLVHLGFVTGLGYTNTNRSPYMELQKYKTHEMLRGLLDGGKCVGYGARVINC</sequence>
<keyword evidence="5" id="KW-0408">Iron</keyword>
<proteinExistence type="predicted"/>
<feature type="chain" id="PRO_5029879311" description="Electron transfer flavoprotein-ubiquinone oxidoreductase" evidence="6">
    <location>
        <begin position="27"/>
        <end position="387"/>
    </location>
</feature>
<keyword evidence="2 5" id="KW-0285">Flavoprotein</keyword>
<gene>
    <name evidence="8" type="ORF">FOZ63_032231</name>
</gene>
<dbReference type="PANTHER" id="PTHR10617:SF107">
    <property type="entry name" value="ELECTRON TRANSFER FLAVOPROTEIN-UBIQUINONE OXIDOREDUCTASE, MITOCHONDRIAL"/>
    <property type="match status" value="1"/>
</dbReference>
<dbReference type="GO" id="GO:0005743">
    <property type="term" value="C:mitochondrial inner membrane"/>
    <property type="evidence" value="ECO:0007669"/>
    <property type="project" value="TreeGrafter"/>
</dbReference>
<feature type="non-terminal residue" evidence="8">
    <location>
        <position position="1"/>
    </location>
</feature>
<keyword evidence="4 5" id="KW-0560">Oxidoreductase</keyword>
<protein>
    <recommendedName>
        <fullName evidence="5">Electron transfer flavoprotein-ubiquinone oxidoreductase</fullName>
        <shortName evidence="5">ETF-QO</shortName>
        <ecNumber evidence="5">1.5.5.1</ecNumber>
    </recommendedName>
</protein>
<dbReference type="Gene3D" id="3.50.50.60">
    <property type="entry name" value="FAD/NAD(P)-binding domain"/>
    <property type="match status" value="1"/>
</dbReference>
<keyword evidence="5" id="KW-0249">Electron transport</keyword>
<keyword evidence="3 5" id="KW-0274">FAD</keyword>
<dbReference type="GO" id="GO:0046872">
    <property type="term" value="F:metal ion binding"/>
    <property type="evidence" value="ECO:0007669"/>
    <property type="project" value="UniProtKB-KW"/>
</dbReference>
<evidence type="ECO:0000256" key="4">
    <source>
        <dbReference type="ARBA" id="ARBA00023002"/>
    </source>
</evidence>
<comment type="function">
    <text evidence="5">Accepts electrons from ETF and reduces ubiquinone.</text>
</comment>
<dbReference type="SUPFAM" id="SSF51905">
    <property type="entry name" value="FAD/NAD(P)-binding domain"/>
    <property type="match status" value="1"/>
</dbReference>
<dbReference type="InterPro" id="IPR049398">
    <property type="entry name" value="ETF-QO/FixC_UQ-bd"/>
</dbReference>
<evidence type="ECO:0000313" key="8">
    <source>
        <dbReference type="EMBL" id="KAF4729258.1"/>
    </source>
</evidence>
<reference evidence="8 9" key="1">
    <citation type="submission" date="2020-04" db="EMBL/GenBank/DDBJ databases">
        <title>Perkinsus olseni comparative genomics.</title>
        <authorList>
            <person name="Bogema D.R."/>
        </authorList>
    </citation>
    <scope>NUCLEOTIDE SEQUENCE [LARGE SCALE GENOMIC DNA]</scope>
    <source>
        <strain evidence="8 9">ATCC PRA-207</strain>
    </source>
</reference>
<comment type="cofactor">
    <cofactor evidence="5">
        <name>[4Fe-4S] cluster</name>
        <dbReference type="ChEBI" id="CHEBI:49883"/>
    </cofactor>
    <text evidence="5">Binds 1 [4Fe-4S] cluster.</text>
</comment>
<dbReference type="EC" id="1.5.5.1" evidence="5"/>
<dbReference type="Gene3D" id="3.30.9.90">
    <property type="match status" value="1"/>
</dbReference>
<organism evidence="8 9">
    <name type="scientific">Perkinsus olseni</name>
    <name type="common">Perkinsus atlanticus</name>
    <dbReference type="NCBI Taxonomy" id="32597"/>
    <lineage>
        <taxon>Eukaryota</taxon>
        <taxon>Sar</taxon>
        <taxon>Alveolata</taxon>
        <taxon>Perkinsozoa</taxon>
        <taxon>Perkinsea</taxon>
        <taxon>Perkinsida</taxon>
        <taxon>Perkinsidae</taxon>
        <taxon>Perkinsus</taxon>
    </lineage>
</organism>
<dbReference type="AlphaFoldDB" id="A0A7J6S8K6"/>
<keyword evidence="5" id="KW-0479">Metal-binding</keyword>
<dbReference type="PANTHER" id="PTHR10617">
    <property type="entry name" value="ELECTRON TRANSFER FLAVOPROTEIN-UBIQUINONE OXIDOREDUCTASE"/>
    <property type="match status" value="1"/>
</dbReference>
<feature type="domain" description="ETF-QO/FixC ubiquinone-binding" evidence="7">
    <location>
        <begin position="292"/>
        <end position="385"/>
    </location>
</feature>
<dbReference type="Proteomes" id="UP000553632">
    <property type="component" value="Unassembled WGS sequence"/>
</dbReference>
<evidence type="ECO:0000256" key="1">
    <source>
        <dbReference type="ARBA" id="ARBA00001974"/>
    </source>
</evidence>
<comment type="cofactor">
    <cofactor evidence="1 5">
        <name>FAD</name>
        <dbReference type="ChEBI" id="CHEBI:57692"/>
    </cofactor>
</comment>
<evidence type="ECO:0000256" key="2">
    <source>
        <dbReference type="ARBA" id="ARBA00022630"/>
    </source>
</evidence>
<evidence type="ECO:0000313" key="9">
    <source>
        <dbReference type="Proteomes" id="UP000553632"/>
    </source>
</evidence>
<dbReference type="InterPro" id="IPR040156">
    <property type="entry name" value="ETF-QO"/>
</dbReference>
<name>A0A7J6S8K6_PEROL</name>
<evidence type="ECO:0000256" key="6">
    <source>
        <dbReference type="SAM" id="SignalP"/>
    </source>
</evidence>
<feature type="signal peptide" evidence="6">
    <location>
        <begin position="1"/>
        <end position="26"/>
    </location>
</feature>
<evidence type="ECO:0000256" key="5">
    <source>
        <dbReference type="RuleBase" id="RU366068"/>
    </source>
</evidence>